<comment type="caution">
    <text evidence="1">The sequence shown here is derived from an EMBL/GenBank/DDBJ whole genome shotgun (WGS) entry which is preliminary data.</text>
</comment>
<reference evidence="1" key="1">
    <citation type="submission" date="2019-09" db="EMBL/GenBank/DDBJ databases">
        <title>Characterisation of the sponge microbiome using genome-centric metagenomics.</title>
        <authorList>
            <person name="Engelberts J.P."/>
            <person name="Robbins S.J."/>
            <person name="De Goeij J.M."/>
            <person name="Aranda M."/>
            <person name="Bell S.C."/>
            <person name="Webster N.S."/>
        </authorList>
    </citation>
    <scope>NUCLEOTIDE SEQUENCE</scope>
    <source>
        <strain evidence="1">SB0661_bin_32</strain>
    </source>
</reference>
<dbReference type="AlphaFoldDB" id="A0A6B1D4Q5"/>
<organism evidence="1">
    <name type="scientific">Caldilineaceae bacterium SB0661_bin_32</name>
    <dbReference type="NCBI Taxonomy" id="2605255"/>
    <lineage>
        <taxon>Bacteria</taxon>
        <taxon>Bacillati</taxon>
        <taxon>Chloroflexota</taxon>
        <taxon>Caldilineae</taxon>
        <taxon>Caldilineales</taxon>
        <taxon>Caldilineaceae</taxon>
    </lineage>
</organism>
<name>A0A6B1D4Q5_9CHLR</name>
<proteinExistence type="predicted"/>
<evidence type="ECO:0008006" key="2">
    <source>
        <dbReference type="Google" id="ProtNLM"/>
    </source>
</evidence>
<accession>A0A6B1D4Q5</accession>
<gene>
    <name evidence="1" type="ORF">F4X14_05890</name>
</gene>
<sequence>MKHAPSMLAGAAEAVITRVKDRPVVYDDLFARALVLGADDDRLVIVATDMGTLSVEFADDLLRRIERTTDIPSGNIIITTTQTHNAPGVDGREMTPAAGEWLSDCIAGLVRRANGELRPCVLNAGRAPVQIGYNRRLMQDGEIVMAPNPDGAIVPWVDVLEAKEADGRRIAVLFSHAAHPVIVHWLSEEIGPDFPGYAVRHLRDLLAREGEPEGVFMFAQACCGDINGHPLRGGFGACDAAGLSLAFAVKQALAGARPVGPGALKARALDLPLPLEEPPTAAECRAALAADPDSTRLRELLAVAESGERQFHPLSMRALAVGDALCFLTFTAEMFAEYQLYADAVSPFGQTFVFSHTNGITGYVATAEDYELGPAGGYESWGYPTRNRPWLPPQPQAERLIHEGITRLLDELSR</sequence>
<protein>
    <recommendedName>
        <fullName evidence="2">Alkaline ceramidase</fullName>
    </recommendedName>
</protein>
<evidence type="ECO:0000313" key="1">
    <source>
        <dbReference type="EMBL" id="MYC94485.1"/>
    </source>
</evidence>
<dbReference type="EMBL" id="VXMH01000028">
    <property type="protein sequence ID" value="MYC94485.1"/>
    <property type="molecule type" value="Genomic_DNA"/>
</dbReference>